<evidence type="ECO:0000256" key="4">
    <source>
        <dbReference type="ARBA" id="ARBA00022840"/>
    </source>
</evidence>
<dbReference type="Gene3D" id="3.20.70.20">
    <property type="match status" value="1"/>
</dbReference>
<dbReference type="OrthoDB" id="9762933at2"/>
<feature type="region of interest" description="Disordered" evidence="11">
    <location>
        <begin position="1"/>
        <end position="26"/>
    </location>
</feature>
<reference evidence="13 14" key="1">
    <citation type="submission" date="2017-04" db="EMBL/GenBank/DDBJ databases">
        <title>Unexpected and diverse lifestyles within the genus Limnohabitans.</title>
        <authorList>
            <person name="Kasalicky V."/>
            <person name="Mehrshad M."/>
            <person name="Andrei S.-A."/>
            <person name="Salcher M."/>
            <person name="Kratochvilova H."/>
            <person name="Simek K."/>
            <person name="Ghai R."/>
        </authorList>
    </citation>
    <scope>NUCLEOTIDE SEQUENCE [LARGE SCALE GENOMIC DNA]</scope>
    <source>
        <strain evidence="13 14">II-B4</strain>
    </source>
</reference>
<dbReference type="InterPro" id="IPR039718">
    <property type="entry name" value="Rrm1"/>
</dbReference>
<dbReference type="Pfam" id="PF00317">
    <property type="entry name" value="Ribonuc_red_lgN"/>
    <property type="match status" value="1"/>
</dbReference>
<evidence type="ECO:0000256" key="5">
    <source>
        <dbReference type="ARBA" id="ARBA00023002"/>
    </source>
</evidence>
<comment type="catalytic activity">
    <reaction evidence="8 10">
        <text>a 2'-deoxyribonucleoside 5'-diphosphate + [thioredoxin]-disulfide + H2O = a ribonucleoside 5'-diphosphate + [thioredoxin]-dithiol</text>
        <dbReference type="Rhea" id="RHEA:23252"/>
        <dbReference type="Rhea" id="RHEA-COMP:10698"/>
        <dbReference type="Rhea" id="RHEA-COMP:10700"/>
        <dbReference type="ChEBI" id="CHEBI:15377"/>
        <dbReference type="ChEBI" id="CHEBI:29950"/>
        <dbReference type="ChEBI" id="CHEBI:50058"/>
        <dbReference type="ChEBI" id="CHEBI:57930"/>
        <dbReference type="ChEBI" id="CHEBI:73316"/>
        <dbReference type="EC" id="1.17.4.1"/>
    </reaction>
</comment>
<dbReference type="UniPathway" id="UPA00326"/>
<name>A0A315ED68_9BURK</name>
<dbReference type="CDD" id="cd01679">
    <property type="entry name" value="RNR_I"/>
    <property type="match status" value="1"/>
</dbReference>
<keyword evidence="2" id="KW-0021">Allosteric enzyme</keyword>
<dbReference type="GO" id="GO:0009263">
    <property type="term" value="P:deoxyribonucleotide biosynthetic process"/>
    <property type="evidence" value="ECO:0007669"/>
    <property type="project" value="UniProtKB-KW"/>
</dbReference>
<dbReference type="InterPro" id="IPR008926">
    <property type="entry name" value="RNR_R1-su_N"/>
</dbReference>
<dbReference type="AlphaFoldDB" id="A0A315ED68"/>
<feature type="domain" description="ATP-cone" evidence="12">
    <location>
        <begin position="34"/>
        <end position="134"/>
    </location>
</feature>
<evidence type="ECO:0000313" key="13">
    <source>
        <dbReference type="EMBL" id="PUE54555.1"/>
    </source>
</evidence>
<evidence type="ECO:0000256" key="3">
    <source>
        <dbReference type="ARBA" id="ARBA00022741"/>
    </source>
</evidence>
<dbReference type="PANTHER" id="PTHR11573:SF6">
    <property type="entry name" value="RIBONUCLEOSIDE-DIPHOSPHATE REDUCTASE LARGE SUBUNIT"/>
    <property type="match status" value="1"/>
</dbReference>
<evidence type="ECO:0000256" key="8">
    <source>
        <dbReference type="ARBA" id="ARBA00047754"/>
    </source>
</evidence>
<evidence type="ECO:0000313" key="14">
    <source>
        <dbReference type="Proteomes" id="UP000250790"/>
    </source>
</evidence>
<dbReference type="GO" id="GO:0005524">
    <property type="term" value="F:ATP binding"/>
    <property type="evidence" value="ECO:0007669"/>
    <property type="project" value="UniProtKB-UniRule"/>
</dbReference>
<dbReference type="InterPro" id="IPR000788">
    <property type="entry name" value="RNR_lg_C"/>
</dbReference>
<evidence type="ECO:0000256" key="2">
    <source>
        <dbReference type="ARBA" id="ARBA00022533"/>
    </source>
</evidence>
<keyword evidence="6 10" id="KW-0215">Deoxyribonucleotide synthesis</keyword>
<feature type="compositionally biased region" description="Polar residues" evidence="11">
    <location>
        <begin position="1"/>
        <end position="14"/>
    </location>
</feature>
<evidence type="ECO:0000256" key="11">
    <source>
        <dbReference type="SAM" id="MobiDB-lite"/>
    </source>
</evidence>
<comment type="function">
    <text evidence="7 10">Provides the precursors necessary for DNA synthesis. Catalyzes the biosynthesis of deoxyribonucleotides from the corresponding ribonucleotides.</text>
</comment>
<dbReference type="EMBL" id="NESN01000002">
    <property type="protein sequence ID" value="PUE54555.1"/>
    <property type="molecule type" value="Genomic_DNA"/>
</dbReference>
<keyword evidence="4 9" id="KW-0067">ATP-binding</keyword>
<dbReference type="Proteomes" id="UP000250790">
    <property type="component" value="Unassembled WGS sequence"/>
</dbReference>
<protein>
    <recommendedName>
        <fullName evidence="10">Ribonucleoside-diphosphate reductase</fullName>
        <ecNumber evidence="10">1.17.4.1</ecNumber>
    </recommendedName>
</protein>
<dbReference type="InterPro" id="IPR013509">
    <property type="entry name" value="RNR_lsu_N"/>
</dbReference>
<dbReference type="NCBIfam" id="NF005544">
    <property type="entry name" value="PRK07207.1"/>
    <property type="match status" value="1"/>
</dbReference>
<keyword evidence="3 9" id="KW-0547">Nucleotide-binding</keyword>
<evidence type="ECO:0000256" key="1">
    <source>
        <dbReference type="ARBA" id="ARBA00010406"/>
    </source>
</evidence>
<comment type="similarity">
    <text evidence="1 10">Belongs to the ribonucleoside diphosphate reductase large chain family.</text>
</comment>
<dbReference type="PROSITE" id="PS51161">
    <property type="entry name" value="ATP_CONE"/>
    <property type="match status" value="2"/>
</dbReference>
<accession>A0A315ED68</accession>
<proteinExistence type="inferred from homology"/>
<comment type="caution">
    <text evidence="13">The sequence shown here is derived from an EMBL/GenBank/DDBJ whole genome shotgun (WGS) entry which is preliminary data.</text>
</comment>
<organism evidence="13 14">
    <name type="scientific">Limnohabitans parvus II-B4</name>
    <dbReference type="NCBI Taxonomy" id="1293052"/>
    <lineage>
        <taxon>Bacteria</taxon>
        <taxon>Pseudomonadati</taxon>
        <taxon>Pseudomonadota</taxon>
        <taxon>Betaproteobacteria</taxon>
        <taxon>Burkholderiales</taxon>
        <taxon>Comamonadaceae</taxon>
        <taxon>Limnohabitans</taxon>
    </lineage>
</organism>
<dbReference type="Pfam" id="PF02867">
    <property type="entry name" value="Ribonuc_red_lgC"/>
    <property type="match status" value="1"/>
</dbReference>
<dbReference type="PROSITE" id="PS00089">
    <property type="entry name" value="RIBORED_LARGE"/>
    <property type="match status" value="1"/>
</dbReference>
<dbReference type="InterPro" id="IPR005144">
    <property type="entry name" value="ATP-cone_dom"/>
</dbReference>
<dbReference type="NCBIfam" id="TIGR02506">
    <property type="entry name" value="NrdE_NrdA"/>
    <property type="match status" value="1"/>
</dbReference>
<keyword evidence="5 10" id="KW-0560">Oxidoreductase</keyword>
<dbReference type="FunFam" id="3.20.70.20:FF:000009">
    <property type="entry name" value="Ribonucleoside-diphosphate reductase"/>
    <property type="match status" value="1"/>
</dbReference>
<gene>
    <name evidence="13" type="ORF">B9Z37_04820</name>
</gene>
<dbReference type="Pfam" id="PF03477">
    <property type="entry name" value="ATP-cone"/>
    <property type="match status" value="1"/>
</dbReference>
<dbReference type="SUPFAM" id="SSF51998">
    <property type="entry name" value="PFL-like glycyl radical enzymes"/>
    <property type="match status" value="1"/>
</dbReference>
<sequence length="975" mass="108616">MQTDLNITTSSAGQMRQPEAAHGSTPATQALAHYQIIRRNGAVVSFEPNKIAVALMKAFLAVHGTQGAASASVREVVEELTQNVVRALVRSRPGGGTFHIEDVQDQVELGLMRSSNHEVARAYVLYRERRTQERAQQQQQAAPAPSSEPRLHVIDGGQRIALDLDYLKSLMVNACAGLGKDVSPEPIVAETMRNLYDGVPMEEVYKASILASRTLIEKDPDYTYVTARLLMHTIAKEILGKEVTQDQMGAEYINYFPKFIKKGVDNDLLDEKLLQFDLQKLASALKPERDLQFDYLGLQTLYDRYFLHVRKQRIEMPQAFFMRVAMGLSLNEINREARAIEFYEILSSFDFMSSTPTLFNSGTLRSQLSSCYLTTVPDDLDGIYESIKENALLSKFAGGLGNDWTRVRAMGSHIKGTNGESQGVVPFLKVVNDTAVAVNQGGKRKGAVCTYLETWHLDIEEFLELRKNTGDDRRRTHDMNTANWIPDLFMRRVMEKGSWTLFSPSDVPDLHDLFGLAFEKAYVAYEQKAERGEIKPSKTVPATDLWRKMLSMLFETGHPWITFKDPCNVRSPQQHVGVVHSSNLCTEITLNTSDTETAVCNLGSVNLSRHLKDSATGKVIDHDKLKKTITIAMRMLDNVIDINYYAVKKARDSNMRHRPVGLGLMGFQDSLYEMRIPYASQAAVEFADQSMEAICYYAYWASTELAKERGQYATYKGSLWDQGILPLDTLNLLERERGGYVEVDRSSTLDWDTLRKKIAADGMRNSNCVAIAPTATISNIIGVDASIEPCFGNLSVKSNLSGEFTVINGYLVRDLKRLGLWDDVMVMDLKHFDGSLRPIDRVPQEVKALYATAFEVETTWLVEAAARRQKWIDQAQSLNIYMAGASGKKLDDTYKLAWLRGLKTTYYLRTSSATQVEKSTVQAGSHNAVSSSGAPSSGMSALDAAAASAQAQMNATPATDVKFCAIDDPGCEACQ</sequence>
<dbReference type="PRINTS" id="PR01183">
    <property type="entry name" value="RIBORDTASEM1"/>
</dbReference>
<dbReference type="SUPFAM" id="SSF48168">
    <property type="entry name" value="R1 subunit of ribonucleotide reductase, N-terminal domain"/>
    <property type="match status" value="1"/>
</dbReference>
<keyword evidence="14" id="KW-1185">Reference proteome</keyword>
<dbReference type="InterPro" id="IPR013346">
    <property type="entry name" value="NrdE_NrdA_C"/>
</dbReference>
<dbReference type="GO" id="GO:0005971">
    <property type="term" value="C:ribonucleoside-diphosphate reductase complex"/>
    <property type="evidence" value="ECO:0007669"/>
    <property type="project" value="TreeGrafter"/>
</dbReference>
<dbReference type="GO" id="GO:0004748">
    <property type="term" value="F:ribonucleoside-diphosphate reductase activity, thioredoxin disulfide as acceptor"/>
    <property type="evidence" value="ECO:0007669"/>
    <property type="project" value="UniProtKB-EC"/>
</dbReference>
<evidence type="ECO:0000256" key="6">
    <source>
        <dbReference type="ARBA" id="ARBA00023116"/>
    </source>
</evidence>
<evidence type="ECO:0000256" key="9">
    <source>
        <dbReference type="PROSITE-ProRule" id="PRU00492"/>
    </source>
</evidence>
<feature type="domain" description="ATP-cone" evidence="12">
    <location>
        <begin position="151"/>
        <end position="240"/>
    </location>
</feature>
<evidence type="ECO:0000256" key="10">
    <source>
        <dbReference type="RuleBase" id="RU003410"/>
    </source>
</evidence>
<dbReference type="EC" id="1.17.4.1" evidence="10"/>
<evidence type="ECO:0000259" key="12">
    <source>
        <dbReference type="PROSITE" id="PS51161"/>
    </source>
</evidence>
<dbReference type="PANTHER" id="PTHR11573">
    <property type="entry name" value="RIBONUCLEOSIDE-DIPHOSPHATE REDUCTASE LARGE CHAIN"/>
    <property type="match status" value="1"/>
</dbReference>
<evidence type="ECO:0000256" key="7">
    <source>
        <dbReference type="ARBA" id="ARBA00024942"/>
    </source>
</evidence>